<keyword evidence="2" id="KW-1185">Reference proteome</keyword>
<dbReference type="EMBL" id="CP119083">
    <property type="protein sequence ID" value="WEF35469.1"/>
    <property type="molecule type" value="Genomic_DNA"/>
</dbReference>
<dbReference type="SUPFAM" id="SSF48371">
    <property type="entry name" value="ARM repeat"/>
    <property type="match status" value="1"/>
</dbReference>
<evidence type="ECO:0008006" key="3">
    <source>
        <dbReference type="Google" id="ProtNLM"/>
    </source>
</evidence>
<sequence>MISSTEEFIKLCSSQDAEAANKTLSENATIETWTEIIETCPERRIDVAQNRTIPDEIMRILASCDDPTVRSLIAQKRRLTLDMFPLLARDPDETVRRAIAANHPIVDPRFETVV</sequence>
<dbReference type="InterPro" id="IPR011989">
    <property type="entry name" value="ARM-like"/>
</dbReference>
<dbReference type="Gene3D" id="1.25.10.10">
    <property type="entry name" value="Leucine-rich Repeat Variant"/>
    <property type="match status" value="1"/>
</dbReference>
<reference evidence="1 2" key="1">
    <citation type="submission" date="2023-02" db="EMBL/GenBank/DDBJ databases">
        <title>Gemone sequence of Telluria chitinolytica ACM 3522T.</title>
        <authorList>
            <person name="Frediansyah A."/>
            <person name="Miess H."/>
            <person name="Gross H."/>
        </authorList>
    </citation>
    <scope>NUCLEOTIDE SEQUENCE [LARGE SCALE GENOMIC DNA]</scope>
    <source>
        <strain evidence="1 2">ACM 3522</strain>
    </source>
</reference>
<proteinExistence type="predicted"/>
<dbReference type="RefSeq" id="WP_277418125.1">
    <property type="nucleotide sequence ID" value="NZ_CP119083.1"/>
</dbReference>
<organism evidence="1 2">
    <name type="scientific">Pseudoduganella chitinolytica</name>
    <dbReference type="NCBI Taxonomy" id="34070"/>
    <lineage>
        <taxon>Bacteria</taxon>
        <taxon>Pseudomonadati</taxon>
        <taxon>Pseudomonadota</taxon>
        <taxon>Betaproteobacteria</taxon>
        <taxon>Burkholderiales</taxon>
        <taxon>Oxalobacteraceae</taxon>
        <taxon>Telluria group</taxon>
        <taxon>Pseudoduganella</taxon>
    </lineage>
</organism>
<dbReference type="InterPro" id="IPR016024">
    <property type="entry name" value="ARM-type_fold"/>
</dbReference>
<gene>
    <name evidence="1" type="ORF">PX653_12175</name>
</gene>
<evidence type="ECO:0000313" key="1">
    <source>
        <dbReference type="EMBL" id="WEF35469.1"/>
    </source>
</evidence>
<accession>A0ABY8BME0</accession>
<name>A0ABY8BME0_9BURK</name>
<dbReference type="Proteomes" id="UP001216510">
    <property type="component" value="Chromosome"/>
</dbReference>
<protein>
    <recommendedName>
        <fullName evidence="3">HEAT repeat domain-containing protein</fullName>
    </recommendedName>
</protein>
<evidence type="ECO:0000313" key="2">
    <source>
        <dbReference type="Proteomes" id="UP001216510"/>
    </source>
</evidence>